<evidence type="ECO:0000256" key="3">
    <source>
        <dbReference type="ARBA" id="ARBA00012438"/>
    </source>
</evidence>
<dbReference type="Proteomes" id="UP001524318">
    <property type="component" value="Unassembled WGS sequence"/>
</dbReference>
<dbReference type="SMART" id="SM00387">
    <property type="entry name" value="HATPase_c"/>
    <property type="match status" value="1"/>
</dbReference>
<name>A0ABT1LT36_9MICC</name>
<dbReference type="CDD" id="cd00082">
    <property type="entry name" value="HisKA"/>
    <property type="match status" value="1"/>
</dbReference>
<feature type="domain" description="Histidine kinase" evidence="10">
    <location>
        <begin position="155"/>
        <end position="371"/>
    </location>
</feature>
<dbReference type="EC" id="2.7.13.3" evidence="3"/>
<dbReference type="InterPro" id="IPR050351">
    <property type="entry name" value="BphY/WalK/GraS-like"/>
</dbReference>
<feature type="region of interest" description="Disordered" evidence="9">
    <location>
        <begin position="369"/>
        <end position="402"/>
    </location>
</feature>
<keyword evidence="11" id="KW-0547">Nucleotide-binding</keyword>
<dbReference type="SUPFAM" id="SSF55874">
    <property type="entry name" value="ATPase domain of HSP90 chaperone/DNA topoisomerase II/histidine kinase"/>
    <property type="match status" value="1"/>
</dbReference>
<dbReference type="SMART" id="SM00388">
    <property type="entry name" value="HisKA"/>
    <property type="match status" value="1"/>
</dbReference>
<dbReference type="InterPro" id="IPR036097">
    <property type="entry name" value="HisK_dim/P_sf"/>
</dbReference>
<dbReference type="PANTHER" id="PTHR45453:SF1">
    <property type="entry name" value="PHOSPHATE REGULON SENSOR PROTEIN PHOR"/>
    <property type="match status" value="1"/>
</dbReference>
<reference evidence="11 12" key="1">
    <citation type="submission" date="2022-06" db="EMBL/GenBank/DDBJ databases">
        <title>Pseudarthrobacter sp. strain RMG13 Genome sequencing and assembly.</title>
        <authorList>
            <person name="Kim I."/>
        </authorList>
    </citation>
    <scope>NUCLEOTIDE SEQUENCE [LARGE SCALE GENOMIC DNA]</scope>
    <source>
        <strain evidence="11 12">RMG13</strain>
    </source>
</reference>
<dbReference type="Gene3D" id="3.30.565.10">
    <property type="entry name" value="Histidine kinase-like ATPase, C-terminal domain"/>
    <property type="match status" value="1"/>
</dbReference>
<dbReference type="CDD" id="cd00075">
    <property type="entry name" value="HATPase"/>
    <property type="match status" value="1"/>
</dbReference>
<evidence type="ECO:0000313" key="12">
    <source>
        <dbReference type="Proteomes" id="UP001524318"/>
    </source>
</evidence>
<accession>A0ABT1LT36</accession>
<dbReference type="InterPro" id="IPR003661">
    <property type="entry name" value="HisK_dim/P_dom"/>
</dbReference>
<dbReference type="InterPro" id="IPR005467">
    <property type="entry name" value="His_kinase_dom"/>
</dbReference>
<dbReference type="Gene3D" id="1.10.287.130">
    <property type="match status" value="1"/>
</dbReference>
<comment type="caution">
    <text evidence="11">The sequence shown here is derived from an EMBL/GenBank/DDBJ whole genome shotgun (WGS) entry which is preliminary data.</text>
</comment>
<evidence type="ECO:0000256" key="4">
    <source>
        <dbReference type="ARBA" id="ARBA00022553"/>
    </source>
</evidence>
<organism evidence="11 12">
    <name type="scientific">Pseudarthrobacter humi</name>
    <dbReference type="NCBI Taxonomy" id="2952523"/>
    <lineage>
        <taxon>Bacteria</taxon>
        <taxon>Bacillati</taxon>
        <taxon>Actinomycetota</taxon>
        <taxon>Actinomycetes</taxon>
        <taxon>Micrococcales</taxon>
        <taxon>Micrococcaceae</taxon>
        <taxon>Pseudarthrobacter</taxon>
    </lineage>
</organism>
<keyword evidence="12" id="KW-1185">Reference proteome</keyword>
<dbReference type="GO" id="GO:0005524">
    <property type="term" value="F:ATP binding"/>
    <property type="evidence" value="ECO:0007669"/>
    <property type="project" value="UniProtKB-KW"/>
</dbReference>
<evidence type="ECO:0000256" key="2">
    <source>
        <dbReference type="ARBA" id="ARBA00004236"/>
    </source>
</evidence>
<evidence type="ECO:0000256" key="5">
    <source>
        <dbReference type="ARBA" id="ARBA00022679"/>
    </source>
</evidence>
<dbReference type="PRINTS" id="PR00344">
    <property type="entry name" value="BCTRLSENSOR"/>
</dbReference>
<dbReference type="Pfam" id="PF00512">
    <property type="entry name" value="HisKA"/>
    <property type="match status" value="1"/>
</dbReference>
<evidence type="ECO:0000256" key="1">
    <source>
        <dbReference type="ARBA" id="ARBA00000085"/>
    </source>
</evidence>
<dbReference type="SUPFAM" id="SSF47384">
    <property type="entry name" value="Homodimeric domain of signal transducing histidine kinase"/>
    <property type="match status" value="1"/>
</dbReference>
<gene>
    <name evidence="11" type="ORF">NFC73_18125</name>
</gene>
<comment type="subcellular location">
    <subcellularLocation>
        <location evidence="2">Cell membrane</location>
    </subcellularLocation>
</comment>
<sequence>MLIGVIAGLVGLSLGTFGVLAFRISEKQRQLVDVDVDELALPAGAAEVLAVVGRAFVVVDAVDGVVRASPAAYAYGLVRGHTVVHKELLDMTAGVRRDGVILEKRLELQRGPLGHGTIIVQVRAAMLGKEYIVLLADDRTEITRTEEIRNDFVANVSHELKTPVGAISLLAEALESSADDEQAVRRFAKRMHKESSRLAALVQDIIELSRLQGASVSQEGKAVDINTVITEAVDRSQLPAESKNIRIVVGERVDATVFGDRDLLVTALRNLIDNAIRYSPENTRVGVGVRSKDGLIAVSVTDQGEGLTPEDQERVFERFYRVDAARSRQTGGTGLGLSIVKHVASNHGGEVTLWSRPGQGSTFTLRLPAMESQDTPDTAGVKEPAVPVRRKERGVHEQGASA</sequence>
<keyword evidence="11" id="KW-0067">ATP-binding</keyword>
<evidence type="ECO:0000256" key="8">
    <source>
        <dbReference type="ARBA" id="ARBA00039401"/>
    </source>
</evidence>
<protein>
    <recommendedName>
        <fullName evidence="8">Sensor-like histidine kinase SenX3</fullName>
        <ecNumber evidence="3">2.7.13.3</ecNumber>
    </recommendedName>
</protein>
<keyword evidence="6" id="KW-0418">Kinase</keyword>
<dbReference type="PROSITE" id="PS50109">
    <property type="entry name" value="HIS_KIN"/>
    <property type="match status" value="1"/>
</dbReference>
<dbReference type="EMBL" id="JANCLV010000016">
    <property type="protein sequence ID" value="MCP9001628.1"/>
    <property type="molecule type" value="Genomic_DNA"/>
</dbReference>
<dbReference type="InterPro" id="IPR004358">
    <property type="entry name" value="Sig_transdc_His_kin-like_C"/>
</dbReference>
<dbReference type="RefSeq" id="WP_254752502.1">
    <property type="nucleotide sequence ID" value="NZ_JANCLV010000016.1"/>
</dbReference>
<proteinExistence type="predicted"/>
<dbReference type="PANTHER" id="PTHR45453">
    <property type="entry name" value="PHOSPHATE REGULON SENSOR PROTEIN PHOR"/>
    <property type="match status" value="1"/>
</dbReference>
<dbReference type="Pfam" id="PF02518">
    <property type="entry name" value="HATPase_c"/>
    <property type="match status" value="1"/>
</dbReference>
<dbReference type="InterPro" id="IPR036890">
    <property type="entry name" value="HATPase_C_sf"/>
</dbReference>
<keyword evidence="5" id="KW-0808">Transferase</keyword>
<keyword evidence="7" id="KW-0902">Two-component regulatory system</keyword>
<evidence type="ECO:0000259" key="10">
    <source>
        <dbReference type="PROSITE" id="PS50109"/>
    </source>
</evidence>
<evidence type="ECO:0000256" key="9">
    <source>
        <dbReference type="SAM" id="MobiDB-lite"/>
    </source>
</evidence>
<dbReference type="InterPro" id="IPR003594">
    <property type="entry name" value="HATPase_dom"/>
</dbReference>
<keyword evidence="4" id="KW-0597">Phosphoprotein</keyword>
<evidence type="ECO:0000256" key="6">
    <source>
        <dbReference type="ARBA" id="ARBA00022777"/>
    </source>
</evidence>
<evidence type="ECO:0000256" key="7">
    <source>
        <dbReference type="ARBA" id="ARBA00023012"/>
    </source>
</evidence>
<evidence type="ECO:0000313" key="11">
    <source>
        <dbReference type="EMBL" id="MCP9001628.1"/>
    </source>
</evidence>
<comment type="catalytic activity">
    <reaction evidence="1">
        <text>ATP + protein L-histidine = ADP + protein N-phospho-L-histidine.</text>
        <dbReference type="EC" id="2.7.13.3"/>
    </reaction>
</comment>